<reference evidence="5" key="1">
    <citation type="submission" date="2022-11" db="EMBL/GenBank/DDBJ databases">
        <title>Hoeflea poritis sp. nov., isolated from scleractinian coral Porites lutea.</title>
        <authorList>
            <person name="Zhang G."/>
            <person name="Wei Q."/>
            <person name="Cai L."/>
        </authorList>
    </citation>
    <scope>NUCLEOTIDE SEQUENCE</scope>
    <source>
        <strain evidence="5">E7-10</strain>
    </source>
</reference>
<dbReference type="Proteomes" id="UP001148313">
    <property type="component" value="Unassembled WGS sequence"/>
</dbReference>
<evidence type="ECO:0000256" key="2">
    <source>
        <dbReference type="PROSITE-ProRule" id="PRU00335"/>
    </source>
</evidence>
<dbReference type="Gene3D" id="1.10.357.10">
    <property type="entry name" value="Tetracycline Repressor, domain 2"/>
    <property type="match status" value="1"/>
</dbReference>
<proteinExistence type="predicted"/>
<dbReference type="InterPro" id="IPR009057">
    <property type="entry name" value="Homeodomain-like_sf"/>
</dbReference>
<sequence>MNKTREGNTGRIAQRRMALKRRLMARGLEYFAKKGVDGTGMSELLAAAETSPGAFYKLFDSKEAFVRALIEETINPIGNVIDEAGKEADESIQAIALGLRITLEIARRYPDWGRFVSQTALVGFESQTGFAPRVARDVSKAKSTGEIDDADDLLLNAIALGAFLSGVAAAGYGLLNPDMISGLTERALVAMGADRERAHRAVKPEIDAYVDAAIAKGRTQGIFEVQ</sequence>
<dbReference type="InterPro" id="IPR050624">
    <property type="entry name" value="HTH-type_Tx_Regulator"/>
</dbReference>
<keyword evidence="6" id="KW-1185">Reference proteome</keyword>
<dbReference type="Pfam" id="PF00440">
    <property type="entry name" value="TetR_N"/>
    <property type="match status" value="1"/>
</dbReference>
<gene>
    <name evidence="5" type="ORF">OOZ53_11080</name>
</gene>
<accession>A0ABT4VP34</accession>
<dbReference type="RefSeq" id="WP_271089598.1">
    <property type="nucleotide sequence ID" value="NZ_JAPJZH010000006.1"/>
</dbReference>
<keyword evidence="3" id="KW-0812">Transmembrane</keyword>
<keyword evidence="1 2" id="KW-0238">DNA-binding</keyword>
<evidence type="ECO:0000256" key="3">
    <source>
        <dbReference type="SAM" id="Phobius"/>
    </source>
</evidence>
<dbReference type="InterPro" id="IPR001647">
    <property type="entry name" value="HTH_TetR"/>
</dbReference>
<dbReference type="EMBL" id="JAPJZH010000006">
    <property type="protein sequence ID" value="MDA4845895.1"/>
    <property type="molecule type" value="Genomic_DNA"/>
</dbReference>
<keyword evidence="3" id="KW-1133">Transmembrane helix</keyword>
<dbReference type="SUPFAM" id="SSF46689">
    <property type="entry name" value="Homeodomain-like"/>
    <property type="match status" value="1"/>
</dbReference>
<dbReference type="PROSITE" id="PS50977">
    <property type="entry name" value="HTH_TETR_2"/>
    <property type="match status" value="1"/>
</dbReference>
<keyword evidence="3" id="KW-0472">Membrane</keyword>
<evidence type="ECO:0000259" key="4">
    <source>
        <dbReference type="PROSITE" id="PS50977"/>
    </source>
</evidence>
<feature type="transmembrane region" description="Helical" evidence="3">
    <location>
        <begin position="153"/>
        <end position="175"/>
    </location>
</feature>
<dbReference type="PANTHER" id="PTHR43479:SF11">
    <property type="entry name" value="ACREF_ENVCD OPERON REPRESSOR-RELATED"/>
    <property type="match status" value="1"/>
</dbReference>
<evidence type="ECO:0000256" key="1">
    <source>
        <dbReference type="ARBA" id="ARBA00023125"/>
    </source>
</evidence>
<feature type="domain" description="HTH tetR-type" evidence="4">
    <location>
        <begin position="17"/>
        <end position="77"/>
    </location>
</feature>
<comment type="caution">
    <text evidence="5">The sequence shown here is derived from an EMBL/GenBank/DDBJ whole genome shotgun (WGS) entry which is preliminary data.</text>
</comment>
<protein>
    <submittedName>
        <fullName evidence="5">TetR/AcrR family transcriptional regulator</fullName>
    </submittedName>
</protein>
<name>A0ABT4VP34_9HYPH</name>
<organism evidence="5 6">
    <name type="scientific">Hoeflea poritis</name>
    <dbReference type="NCBI Taxonomy" id="2993659"/>
    <lineage>
        <taxon>Bacteria</taxon>
        <taxon>Pseudomonadati</taxon>
        <taxon>Pseudomonadota</taxon>
        <taxon>Alphaproteobacteria</taxon>
        <taxon>Hyphomicrobiales</taxon>
        <taxon>Rhizobiaceae</taxon>
        <taxon>Hoeflea</taxon>
    </lineage>
</organism>
<evidence type="ECO:0000313" key="6">
    <source>
        <dbReference type="Proteomes" id="UP001148313"/>
    </source>
</evidence>
<dbReference type="PANTHER" id="PTHR43479">
    <property type="entry name" value="ACREF/ENVCD OPERON REPRESSOR-RELATED"/>
    <property type="match status" value="1"/>
</dbReference>
<evidence type="ECO:0000313" key="5">
    <source>
        <dbReference type="EMBL" id="MDA4845895.1"/>
    </source>
</evidence>
<feature type="DNA-binding region" description="H-T-H motif" evidence="2">
    <location>
        <begin position="40"/>
        <end position="59"/>
    </location>
</feature>